<protein>
    <submittedName>
        <fullName evidence="1">Cation diffusion facilitator family transporter</fullName>
    </submittedName>
</protein>
<keyword evidence="2" id="KW-1185">Reference proteome</keyword>
<evidence type="ECO:0000313" key="1">
    <source>
        <dbReference type="EMBL" id="MBZ5486522.1"/>
    </source>
</evidence>
<gene>
    <name evidence="1" type="ORF">HW452_03190</name>
</gene>
<sequence length="314" mass="35268">MKIRHVFHLPAHKQKDLDYLIRLEWWNLAFRISIVSILALVLGNSQAMKVAWLEDMLSLIPPIAFLLAVRFRARAPNKTYPYGYQRVTIIAFLLTAMALSSMGCILLIDSLIKLMQREHPSIGAIELFGHTIWMGWVMIAVLIYSVIPPVIIGRLQLKAAAKAHEKTVHADGKMSKADWMTGLAAIVGVLGVGAGFWWADAVAAAIIALDVTKDGFVNLKEAVSDLMDRRPHLTADRTPEHLEEALEDELKALPWVIDAEVRLREEGHAFSGEAFVIPDSDEHLARRLAEASEYLTNYDWRIYEIVVTARPKES</sequence>
<proteinExistence type="predicted"/>
<dbReference type="EMBL" id="JABYQT010000002">
    <property type="protein sequence ID" value="MBZ5486522.1"/>
    <property type="molecule type" value="Genomic_DNA"/>
</dbReference>
<name>A0ACC5VS90_9GAMM</name>
<reference evidence="1" key="1">
    <citation type="submission" date="2020-06" db="EMBL/GenBank/DDBJ databases">
        <title>Whole Genome Sequence of Halomonas aquamarina MB598.</title>
        <authorList>
            <person name="Pervaiz M."/>
            <person name="Fariq A."/>
            <person name="Yasmin A."/>
            <person name="Welch M."/>
        </authorList>
    </citation>
    <scope>NUCLEOTIDE SEQUENCE</scope>
    <source>
        <strain evidence="1">MB598</strain>
    </source>
</reference>
<dbReference type="Proteomes" id="UP001319846">
    <property type="component" value="Unassembled WGS sequence"/>
</dbReference>
<comment type="caution">
    <text evidence="1">The sequence shown here is derived from an EMBL/GenBank/DDBJ whole genome shotgun (WGS) entry which is preliminary data.</text>
</comment>
<evidence type="ECO:0000313" key="2">
    <source>
        <dbReference type="Proteomes" id="UP001319846"/>
    </source>
</evidence>
<accession>A0ACC5VS90</accession>
<organism evidence="1 2">
    <name type="scientific">Vreelandella aquamarina</name>
    <dbReference type="NCBI Taxonomy" id="77097"/>
    <lineage>
        <taxon>Bacteria</taxon>
        <taxon>Pseudomonadati</taxon>
        <taxon>Pseudomonadota</taxon>
        <taxon>Gammaproteobacteria</taxon>
        <taxon>Oceanospirillales</taxon>
        <taxon>Halomonadaceae</taxon>
        <taxon>Vreelandella</taxon>
    </lineage>
</organism>